<proteinExistence type="predicted"/>
<evidence type="ECO:0000259" key="3">
    <source>
        <dbReference type="PROSITE" id="PS50158"/>
    </source>
</evidence>
<dbReference type="PROSITE" id="PS50158">
    <property type="entry name" value="ZF_CCHC"/>
    <property type="match status" value="1"/>
</dbReference>
<dbReference type="EMBL" id="CM029038">
    <property type="protein sequence ID" value="KAG2649711.1"/>
    <property type="molecule type" value="Genomic_DNA"/>
</dbReference>
<accession>A0A8T0WJB5</accession>
<feature type="region of interest" description="Disordered" evidence="2">
    <location>
        <begin position="1"/>
        <end position="25"/>
    </location>
</feature>
<feature type="region of interest" description="Disordered" evidence="2">
    <location>
        <begin position="156"/>
        <end position="181"/>
    </location>
</feature>
<dbReference type="Pfam" id="PF00098">
    <property type="entry name" value="zf-CCHC"/>
    <property type="match status" value="1"/>
</dbReference>
<protein>
    <recommendedName>
        <fullName evidence="3">CCHC-type domain-containing protein</fullName>
    </recommendedName>
</protein>
<keyword evidence="1" id="KW-0479">Metal-binding</keyword>
<keyword evidence="5" id="KW-1185">Reference proteome</keyword>
<dbReference type="GO" id="GO:0003676">
    <property type="term" value="F:nucleic acid binding"/>
    <property type="evidence" value="ECO:0007669"/>
    <property type="project" value="InterPro"/>
</dbReference>
<dbReference type="GO" id="GO:0008270">
    <property type="term" value="F:zinc ion binding"/>
    <property type="evidence" value="ECO:0007669"/>
    <property type="project" value="UniProtKB-KW"/>
</dbReference>
<evidence type="ECO:0000313" key="5">
    <source>
        <dbReference type="Proteomes" id="UP000823388"/>
    </source>
</evidence>
<evidence type="ECO:0000256" key="2">
    <source>
        <dbReference type="SAM" id="MobiDB-lite"/>
    </source>
</evidence>
<dbReference type="SMART" id="SM00343">
    <property type="entry name" value="ZnF_C2HC"/>
    <property type="match status" value="2"/>
</dbReference>
<keyword evidence="1" id="KW-0863">Zinc-finger</keyword>
<dbReference type="Gene3D" id="4.10.60.10">
    <property type="entry name" value="Zinc finger, CCHC-type"/>
    <property type="match status" value="1"/>
</dbReference>
<comment type="caution">
    <text evidence="4">The sequence shown here is derived from an EMBL/GenBank/DDBJ whole genome shotgun (WGS) entry which is preliminary data.</text>
</comment>
<dbReference type="Proteomes" id="UP000823388">
    <property type="component" value="Chromosome 1N"/>
</dbReference>
<gene>
    <name evidence="4" type="ORF">PVAP13_1NG128738</name>
</gene>
<evidence type="ECO:0000256" key="1">
    <source>
        <dbReference type="PROSITE-ProRule" id="PRU00047"/>
    </source>
</evidence>
<dbReference type="InterPro" id="IPR036875">
    <property type="entry name" value="Znf_CCHC_sf"/>
</dbReference>
<sequence>MADARRSSSVAAPPSQMRGDPLVDADGFRTVVYKRRARGDTRLPRRPRRPVPADLVGRCFNCLATDHVASCCTQPSRCLRCEQVGHVARNCKRPRFPGPPRGRGCPTRRFVPAADVTAAANIRSRCHSAASASTASSGSASTGCAYSGPPSICAASPVGRSPSPEAHTWSDFPQGHPSRRPQLVTRTIPRTAELQQAEDSLATTALVVLVVGTRPS</sequence>
<evidence type="ECO:0000313" key="4">
    <source>
        <dbReference type="EMBL" id="KAG2649711.1"/>
    </source>
</evidence>
<dbReference type="AlphaFoldDB" id="A0A8T0WJB5"/>
<organism evidence="4 5">
    <name type="scientific">Panicum virgatum</name>
    <name type="common">Blackwell switchgrass</name>
    <dbReference type="NCBI Taxonomy" id="38727"/>
    <lineage>
        <taxon>Eukaryota</taxon>
        <taxon>Viridiplantae</taxon>
        <taxon>Streptophyta</taxon>
        <taxon>Embryophyta</taxon>
        <taxon>Tracheophyta</taxon>
        <taxon>Spermatophyta</taxon>
        <taxon>Magnoliopsida</taxon>
        <taxon>Liliopsida</taxon>
        <taxon>Poales</taxon>
        <taxon>Poaceae</taxon>
        <taxon>PACMAD clade</taxon>
        <taxon>Panicoideae</taxon>
        <taxon>Panicodae</taxon>
        <taxon>Paniceae</taxon>
        <taxon>Panicinae</taxon>
        <taxon>Panicum</taxon>
        <taxon>Panicum sect. Hiantes</taxon>
    </lineage>
</organism>
<dbReference type="InterPro" id="IPR001878">
    <property type="entry name" value="Znf_CCHC"/>
</dbReference>
<keyword evidence="1" id="KW-0862">Zinc</keyword>
<dbReference type="SUPFAM" id="SSF57756">
    <property type="entry name" value="Retrovirus zinc finger-like domains"/>
    <property type="match status" value="1"/>
</dbReference>
<name>A0A8T0WJB5_PANVG</name>
<reference evidence="4" key="1">
    <citation type="submission" date="2020-05" db="EMBL/GenBank/DDBJ databases">
        <title>WGS assembly of Panicum virgatum.</title>
        <authorList>
            <person name="Lovell J.T."/>
            <person name="Jenkins J."/>
            <person name="Shu S."/>
            <person name="Juenger T.E."/>
            <person name="Schmutz J."/>
        </authorList>
    </citation>
    <scope>NUCLEOTIDE SEQUENCE</scope>
    <source>
        <strain evidence="4">AP13</strain>
    </source>
</reference>
<feature type="domain" description="CCHC-type" evidence="3">
    <location>
        <begin position="77"/>
        <end position="93"/>
    </location>
</feature>